<protein>
    <submittedName>
        <fullName evidence="1">Uncharacterized protein</fullName>
    </submittedName>
</protein>
<reference evidence="1" key="1">
    <citation type="submission" date="2021-03" db="EMBL/GenBank/DDBJ databases">
        <title>Ottowia sp. 27C isolated from the cloaca of a Giant Asian pond turtle (Heosemys grandis).</title>
        <authorList>
            <person name="Spergser J."/>
            <person name="Busse H.-J."/>
        </authorList>
    </citation>
    <scope>NUCLEOTIDE SEQUENCE</scope>
    <source>
        <strain evidence="1">27C</strain>
    </source>
</reference>
<dbReference type="EMBL" id="CP071796">
    <property type="protein sequence ID" value="QTD46952.1"/>
    <property type="molecule type" value="Genomic_DNA"/>
</dbReference>
<dbReference type="KEGG" id="otd:J1M35_08825"/>
<name>A0A975H7E0_9BURK</name>
<dbReference type="Proteomes" id="UP000663903">
    <property type="component" value="Chromosome"/>
</dbReference>
<keyword evidence="2" id="KW-1185">Reference proteome</keyword>
<evidence type="ECO:0000313" key="2">
    <source>
        <dbReference type="Proteomes" id="UP000663903"/>
    </source>
</evidence>
<organism evidence="1 2">
    <name type="scientific">Ottowia testudinis</name>
    <dbReference type="NCBI Taxonomy" id="2816950"/>
    <lineage>
        <taxon>Bacteria</taxon>
        <taxon>Pseudomonadati</taxon>
        <taxon>Pseudomonadota</taxon>
        <taxon>Betaproteobacteria</taxon>
        <taxon>Burkholderiales</taxon>
        <taxon>Comamonadaceae</taxon>
        <taxon>Ottowia</taxon>
    </lineage>
</organism>
<dbReference type="RefSeq" id="WP_208010848.1">
    <property type="nucleotide sequence ID" value="NZ_CP071796.1"/>
</dbReference>
<gene>
    <name evidence="1" type="ORF">J1M35_08825</name>
</gene>
<sequence>MQKLACASLYSTRVAKAALSDGADPRRRPVSIRGDDVTNSTGFAFSVACVQRRGHDPAAHLKVKNIPGRLTDKRWKLINR</sequence>
<dbReference type="AlphaFoldDB" id="A0A975H7E0"/>
<evidence type="ECO:0000313" key="1">
    <source>
        <dbReference type="EMBL" id="QTD46952.1"/>
    </source>
</evidence>
<proteinExistence type="predicted"/>
<accession>A0A975H7E0</accession>